<dbReference type="GO" id="GO:0060271">
    <property type="term" value="P:cilium assembly"/>
    <property type="evidence" value="ECO:0007669"/>
    <property type="project" value="TreeGrafter"/>
</dbReference>
<dbReference type="GO" id="GO:0005814">
    <property type="term" value="C:centriole"/>
    <property type="evidence" value="ECO:0007669"/>
    <property type="project" value="UniProtKB-SubCell"/>
</dbReference>
<dbReference type="PANTHER" id="PTHR34031:SF1">
    <property type="entry name" value="CENTROSOMAL PROTEIN OF 162 KDA"/>
    <property type="match status" value="1"/>
</dbReference>
<feature type="coiled-coil region" evidence="9">
    <location>
        <begin position="145"/>
        <end position="179"/>
    </location>
</feature>
<evidence type="ECO:0000256" key="9">
    <source>
        <dbReference type="SAM" id="Coils"/>
    </source>
</evidence>
<gene>
    <name evidence="11" type="ORF">HERILL_LOCUS13713</name>
</gene>
<evidence type="ECO:0000256" key="3">
    <source>
        <dbReference type="ARBA" id="ARBA00021406"/>
    </source>
</evidence>
<evidence type="ECO:0000313" key="11">
    <source>
        <dbReference type="EMBL" id="CAD7091290.1"/>
    </source>
</evidence>
<keyword evidence="4" id="KW-0963">Cytoplasm</keyword>
<dbReference type="OrthoDB" id="2157184at2759"/>
<dbReference type="InParanoid" id="A0A7R8V324"/>
<evidence type="ECO:0000256" key="2">
    <source>
        <dbReference type="ARBA" id="ARBA00009485"/>
    </source>
</evidence>
<keyword evidence="5" id="KW-0493">Microtubule</keyword>
<dbReference type="InterPro" id="IPR038774">
    <property type="entry name" value="CEP162-like"/>
</dbReference>
<dbReference type="PANTHER" id="PTHR34031">
    <property type="entry name" value="CENTROSOMAL PROTEIN OF 162 KDA"/>
    <property type="match status" value="1"/>
</dbReference>
<keyword evidence="6" id="KW-0970">Cilium biogenesis/degradation</keyword>
<accession>A0A7R8V324</accession>
<dbReference type="EMBL" id="LR899013">
    <property type="protein sequence ID" value="CAD7091290.1"/>
    <property type="molecule type" value="Genomic_DNA"/>
</dbReference>
<sequence length="645" mass="73667">MFSQVVTWHFYTRSEEGDKKQKEDTNAVERWKITLDLTDSIGIISLQIDELPSAPALDASTKIPSPIIRNQTSRKNSFEPISRLIATPLPAESTHRGKAQASKVDRIRSTPIEKSFCDRSTNPSPTHSVSNATTSPIDNFSISREYALKHEIEVLQEKLKDTEERLQSLRIQHDSLSHLHRDLRESHTRLQEESELLKLDVQHLTECANILRSELQAARNDRNEALDVQKLLQAELEESRADKKRIQEQSEKDAKIIQDLHRQCREMERILMRKHPDSVSALIVASKNPTKGNDDSSASRRLLEQRIAQLESDAKEQDYKAQKILANVQARFNSVQSKYETHIADLETQVLSLQEINSKLNEKIETQMKLFNNPCKDDSGFANHSTQTDELPAEEPIHVNQKRNTSTQTDTSRPNSSTSSRLPSKKIQMNKMSVSHSDSTISAYHAAAKEDAHLLATIRGMRIDLAIKDKAMQRLTRELEECKKTIKKLQKEKDSMKFDKPSSASSSSSISRKLYDPSQFAEHSADSQALKEAFSKIKLLENDYKALHDKRLQDLKTLQAAHERELASCQETVRVLQQRLAERDEAFAIQKRRKVPIDYYALKAKVSSLERRHSEREQRLHMLVEALSKGRLNGALEEILPDNDQ</sequence>
<keyword evidence="7 9" id="KW-0175">Coiled coil</keyword>
<feature type="coiled-coil region" evidence="9">
    <location>
        <begin position="208"/>
        <end position="249"/>
    </location>
</feature>
<evidence type="ECO:0000256" key="5">
    <source>
        <dbReference type="ARBA" id="ARBA00022701"/>
    </source>
</evidence>
<evidence type="ECO:0000256" key="4">
    <source>
        <dbReference type="ARBA" id="ARBA00022490"/>
    </source>
</evidence>
<feature type="compositionally biased region" description="Polar residues" evidence="10">
    <location>
        <begin position="402"/>
        <end position="422"/>
    </location>
</feature>
<dbReference type="Proteomes" id="UP000594454">
    <property type="component" value="Chromosome 5"/>
</dbReference>
<feature type="region of interest" description="Disordered" evidence="10">
    <location>
        <begin position="375"/>
        <end position="429"/>
    </location>
</feature>
<feature type="coiled-coil region" evidence="9">
    <location>
        <begin position="530"/>
        <end position="579"/>
    </location>
</feature>
<evidence type="ECO:0000256" key="6">
    <source>
        <dbReference type="ARBA" id="ARBA00022794"/>
    </source>
</evidence>
<dbReference type="GO" id="GO:0005879">
    <property type="term" value="C:axonemal microtubule"/>
    <property type="evidence" value="ECO:0007669"/>
    <property type="project" value="TreeGrafter"/>
</dbReference>
<name>A0A7R8V324_HERIL</name>
<comment type="subcellular location">
    <subcellularLocation>
        <location evidence="1">Cytoplasm</location>
        <location evidence="1">Cytoskeleton</location>
        <location evidence="1">Microtubule organizing center</location>
        <location evidence="1">Centrosome</location>
        <location evidence="1">Centriole</location>
    </subcellularLocation>
</comment>
<evidence type="ECO:0000313" key="12">
    <source>
        <dbReference type="Proteomes" id="UP000594454"/>
    </source>
</evidence>
<feature type="coiled-coil region" evidence="9">
    <location>
        <begin position="293"/>
        <end position="363"/>
    </location>
</feature>
<feature type="compositionally biased region" description="Basic and acidic residues" evidence="10">
    <location>
        <begin position="491"/>
        <end position="500"/>
    </location>
</feature>
<reference evidence="11 12" key="1">
    <citation type="submission" date="2020-11" db="EMBL/GenBank/DDBJ databases">
        <authorList>
            <person name="Wallbank WR R."/>
            <person name="Pardo Diaz C."/>
            <person name="Kozak K."/>
            <person name="Martin S."/>
            <person name="Jiggins C."/>
            <person name="Moest M."/>
            <person name="Warren A I."/>
            <person name="Generalovic N T."/>
            <person name="Byers J.R.P. K."/>
            <person name="Montejo-Kovacevich G."/>
            <person name="Yen C E."/>
        </authorList>
    </citation>
    <scope>NUCLEOTIDE SEQUENCE [LARGE SCALE GENOMIC DNA]</scope>
</reference>
<keyword evidence="12" id="KW-1185">Reference proteome</keyword>
<dbReference type="AlphaFoldDB" id="A0A7R8V324"/>
<evidence type="ECO:0000256" key="10">
    <source>
        <dbReference type="SAM" id="MobiDB-lite"/>
    </source>
</evidence>
<proteinExistence type="inferred from homology"/>
<feature type="compositionally biased region" description="Low complexity" evidence="10">
    <location>
        <begin position="502"/>
        <end position="511"/>
    </location>
</feature>
<evidence type="ECO:0000256" key="8">
    <source>
        <dbReference type="ARBA" id="ARBA00023212"/>
    </source>
</evidence>
<dbReference type="FunCoup" id="A0A7R8V324">
    <property type="interactions" value="23"/>
</dbReference>
<comment type="similarity">
    <text evidence="2">Belongs to the CEP162 family.</text>
</comment>
<protein>
    <recommendedName>
        <fullName evidence="3">Centrosomal protein of 162 kDa</fullName>
    </recommendedName>
</protein>
<keyword evidence="8" id="KW-0206">Cytoskeleton</keyword>
<organism evidence="11 12">
    <name type="scientific">Hermetia illucens</name>
    <name type="common">Black soldier fly</name>
    <dbReference type="NCBI Taxonomy" id="343691"/>
    <lineage>
        <taxon>Eukaryota</taxon>
        <taxon>Metazoa</taxon>
        <taxon>Ecdysozoa</taxon>
        <taxon>Arthropoda</taxon>
        <taxon>Hexapoda</taxon>
        <taxon>Insecta</taxon>
        <taxon>Pterygota</taxon>
        <taxon>Neoptera</taxon>
        <taxon>Endopterygota</taxon>
        <taxon>Diptera</taxon>
        <taxon>Brachycera</taxon>
        <taxon>Stratiomyomorpha</taxon>
        <taxon>Stratiomyidae</taxon>
        <taxon>Hermetiinae</taxon>
        <taxon>Hermetia</taxon>
    </lineage>
</organism>
<evidence type="ECO:0000256" key="1">
    <source>
        <dbReference type="ARBA" id="ARBA00004114"/>
    </source>
</evidence>
<feature type="region of interest" description="Disordered" evidence="10">
    <location>
        <begin position="491"/>
        <end position="511"/>
    </location>
</feature>
<evidence type="ECO:0000256" key="7">
    <source>
        <dbReference type="ARBA" id="ARBA00023054"/>
    </source>
</evidence>